<evidence type="ECO:0000313" key="1">
    <source>
        <dbReference type="EMBL" id="AQW31389.1"/>
    </source>
</evidence>
<proteinExistence type="predicted"/>
<sequence>MQKLFARASESPTGAGLALVALSILMAALLMLFGSKVHAATLDPATFIPAKAQTYAPVLRAEQRQFWPDHPAPSALAGLVEQESCVALGSPSCWSPTSRLKTSREEGAGMGQITRAFRPDGSVRFDSLADMRSRYSELQGWSWANVYERPDLQLRAIVLMSRGNYQDIHRLVKDPQAALAFADAAYNGGMGGVQADRRACGLKHGCDPQRWFGNVEATCTKSRAALYGKRSACDINREHVHNVMLVRSAKYRPLMEAT</sequence>
<reference evidence="1 2" key="1">
    <citation type="submission" date="2017-02" db="EMBL/GenBank/DDBJ databases">
        <title>Blood Disease Bacterium A2-HR MARDI.</title>
        <authorList>
            <person name="Badrun R."/>
            <person name="Abu Bakar N."/>
            <person name="Laboh R."/>
        </authorList>
    </citation>
    <scope>NUCLEOTIDE SEQUENCE [LARGE SCALE GENOMIC DNA]</scope>
    <source>
        <strain evidence="1 2">A2-HR MARDI</strain>
    </source>
</reference>
<accession>A0A1U9VL41</accession>
<protein>
    <submittedName>
        <fullName evidence="1">Uncharacterized protein</fullName>
    </submittedName>
</protein>
<dbReference type="Proteomes" id="UP000189628">
    <property type="component" value="Chromosome"/>
</dbReference>
<dbReference type="EMBL" id="CP019911">
    <property type="protein sequence ID" value="AQW31389.1"/>
    <property type="molecule type" value="Genomic_DNA"/>
</dbReference>
<name>A0A1U9VL41_9RALS</name>
<evidence type="ECO:0000313" key="2">
    <source>
        <dbReference type="Proteomes" id="UP000189628"/>
    </source>
</evidence>
<dbReference type="AlphaFoldDB" id="A0A1U9VL41"/>
<gene>
    <name evidence="1" type="ORF">B0B51_00370</name>
</gene>
<organism evidence="1 2">
    <name type="scientific">blood disease bacterium A2-HR MARDI</name>
    <dbReference type="NCBI Taxonomy" id="1944648"/>
    <lineage>
        <taxon>Bacteria</taxon>
        <taxon>Pseudomonadati</taxon>
        <taxon>Pseudomonadota</taxon>
        <taxon>Betaproteobacteria</taxon>
        <taxon>Burkholderiales</taxon>
        <taxon>Burkholderiaceae</taxon>
        <taxon>Ralstonia</taxon>
        <taxon>Ralstonia solanacearum species complex</taxon>
    </lineage>
</organism>